<keyword evidence="2" id="KW-1185">Reference proteome</keyword>
<comment type="caution">
    <text evidence="1">The sequence shown here is derived from an EMBL/GenBank/DDBJ whole genome shotgun (WGS) entry which is preliminary data.</text>
</comment>
<evidence type="ECO:0000313" key="2">
    <source>
        <dbReference type="Proteomes" id="UP000055019"/>
    </source>
</evidence>
<dbReference type="AlphaFoldDB" id="A0A158L3X9"/>
<protein>
    <submittedName>
        <fullName evidence="1">Uncharacterized protein</fullName>
    </submittedName>
</protein>
<evidence type="ECO:0000313" key="1">
    <source>
        <dbReference type="EMBL" id="SAL87560.1"/>
    </source>
</evidence>
<dbReference type="Proteomes" id="UP000055019">
    <property type="component" value="Unassembled WGS sequence"/>
</dbReference>
<organism evidence="1 2">
    <name type="scientific">Caballeronia arvi</name>
    <dbReference type="NCBI Taxonomy" id="1777135"/>
    <lineage>
        <taxon>Bacteria</taxon>
        <taxon>Pseudomonadati</taxon>
        <taxon>Pseudomonadota</taxon>
        <taxon>Betaproteobacteria</taxon>
        <taxon>Burkholderiales</taxon>
        <taxon>Burkholderiaceae</taxon>
        <taxon>Caballeronia</taxon>
    </lineage>
</organism>
<name>A0A158L3X9_9BURK</name>
<sequence length="47" mass="5573">MKNAIPEERSSSIFKEADTGPELELTARMRYRVCRISSGACRWRQRW</sequence>
<accession>A0A158L3X9</accession>
<reference evidence="1" key="1">
    <citation type="submission" date="2016-01" db="EMBL/GenBank/DDBJ databases">
        <authorList>
            <person name="Peeters C."/>
        </authorList>
    </citation>
    <scope>NUCLEOTIDE SEQUENCE [LARGE SCALE GENOMIC DNA]</scope>
    <source>
        <strain evidence="1">LMG 29317</strain>
    </source>
</reference>
<gene>
    <name evidence="1" type="ORF">AWB74_08166</name>
</gene>
<dbReference type="EMBL" id="FCOM02000095">
    <property type="protein sequence ID" value="SAL87560.1"/>
    <property type="molecule type" value="Genomic_DNA"/>
</dbReference>
<proteinExistence type="predicted"/>